<dbReference type="InterPro" id="IPR029033">
    <property type="entry name" value="His_PPase_superfam"/>
</dbReference>
<dbReference type="Gene3D" id="3.40.50.1240">
    <property type="entry name" value="Phosphoglycerate mutase-like"/>
    <property type="match status" value="1"/>
</dbReference>
<dbReference type="Pfam" id="PF00328">
    <property type="entry name" value="His_Phos_2"/>
    <property type="match status" value="1"/>
</dbReference>
<dbReference type="KEGG" id="sla:SERLADRAFT_469931"/>
<dbReference type="PANTHER" id="PTHR11567:SF142">
    <property type="entry name" value="PHOSPHOGLYCERATE MUTASE-LIKE PROTEIN"/>
    <property type="match status" value="1"/>
</dbReference>
<proteinExistence type="inferred from homology"/>
<dbReference type="GeneID" id="18819681"/>
<feature type="transmembrane region" description="Helical" evidence="2">
    <location>
        <begin position="402"/>
        <end position="427"/>
    </location>
</feature>
<evidence type="ECO:0000313" key="3">
    <source>
        <dbReference type="EMBL" id="EGO23706.1"/>
    </source>
</evidence>
<sequence length="452" mass="48564">MSQSSDSEVLGVVLVIRHGDRQGFYQDPNTYTATATQITPLGNQEEYQLGEYLNNLYFNASSPSHIPEMGTGLFNESQVLIRADLGGEDGVVYDSCMSLVQGLWPPSPNNTVSLANGTTITAPLGGYQYVPIESVDPNLDVSLEGFLDCNTFDDSTTAFYNSTEFQEKASESAAFLSLLPPYLDGRAVTLENMWNIFDFMNVESIHNAAFAKALPTTFLAQARALANWHEYNVFSSPQIGGIGNIAGQTMVLSILNGLSAIVDPTNPQKFVYEAVAYKPILSLFNMTGVAAANPELAGIVNYAGAVAFEVRQPSSGGEPVVRFNFKNGTDSDFVTYNYMNRTGDVPLSVFIDTLAPVGVNTTADWCNVCQNNQDRGCSALTLAYNQGHAAASTKISPVGAGFLGAGLTIAVIAILFGVLAFMGLLTLGRLSKRARKETDSDVSVAIQGYRLF</sequence>
<dbReference type="Proteomes" id="UP000008064">
    <property type="component" value="Unassembled WGS sequence"/>
</dbReference>
<dbReference type="OrthoDB" id="258392at2759"/>
<reference evidence="4" key="1">
    <citation type="journal article" date="2011" name="Science">
        <title>The plant cell wall-decomposing machinery underlies the functional diversity of forest fungi.</title>
        <authorList>
            <person name="Eastwood D.C."/>
            <person name="Floudas D."/>
            <person name="Binder M."/>
            <person name="Majcherczyk A."/>
            <person name="Schneider P."/>
            <person name="Aerts A."/>
            <person name="Asiegbu F.O."/>
            <person name="Baker S.E."/>
            <person name="Barry K."/>
            <person name="Bendiksby M."/>
            <person name="Blumentritt M."/>
            <person name="Coutinho P.M."/>
            <person name="Cullen D."/>
            <person name="de Vries R.P."/>
            <person name="Gathman A."/>
            <person name="Goodell B."/>
            <person name="Henrissat B."/>
            <person name="Ihrmark K."/>
            <person name="Kauserud H."/>
            <person name="Kohler A."/>
            <person name="LaButti K."/>
            <person name="Lapidus A."/>
            <person name="Lavin J.L."/>
            <person name="Lee Y.-H."/>
            <person name="Lindquist E."/>
            <person name="Lilly W."/>
            <person name="Lucas S."/>
            <person name="Morin E."/>
            <person name="Murat C."/>
            <person name="Oguiza J.A."/>
            <person name="Park J."/>
            <person name="Pisabarro A.G."/>
            <person name="Riley R."/>
            <person name="Rosling A."/>
            <person name="Salamov A."/>
            <person name="Schmidt O."/>
            <person name="Schmutz J."/>
            <person name="Skrede I."/>
            <person name="Stenlid J."/>
            <person name="Wiebenga A."/>
            <person name="Xie X."/>
            <person name="Kuees U."/>
            <person name="Hibbett D.S."/>
            <person name="Hoffmeister D."/>
            <person name="Hoegberg N."/>
            <person name="Martin F."/>
            <person name="Grigoriev I.V."/>
            <person name="Watkinson S.C."/>
        </authorList>
    </citation>
    <scope>NUCLEOTIDE SEQUENCE [LARGE SCALE GENOMIC DNA]</scope>
    <source>
        <strain evidence="4">S7.9</strain>
    </source>
</reference>
<keyword evidence="2" id="KW-0812">Transmembrane</keyword>
<evidence type="ECO:0008006" key="5">
    <source>
        <dbReference type="Google" id="ProtNLM"/>
    </source>
</evidence>
<keyword evidence="2" id="KW-0472">Membrane</keyword>
<evidence type="ECO:0000313" key="4">
    <source>
        <dbReference type="Proteomes" id="UP000008064"/>
    </source>
</evidence>
<dbReference type="EMBL" id="GL945435">
    <property type="protein sequence ID" value="EGO23706.1"/>
    <property type="molecule type" value="Genomic_DNA"/>
</dbReference>
<dbReference type="AlphaFoldDB" id="F8NYN5"/>
<protein>
    <recommendedName>
        <fullName evidence="5">Phosphoglycerate mutase-like protein</fullName>
    </recommendedName>
</protein>
<dbReference type="SUPFAM" id="SSF53254">
    <property type="entry name" value="Phosphoglycerate mutase-like"/>
    <property type="match status" value="1"/>
</dbReference>
<dbReference type="PANTHER" id="PTHR11567">
    <property type="entry name" value="ACID PHOSPHATASE-RELATED"/>
    <property type="match status" value="1"/>
</dbReference>
<comment type="similarity">
    <text evidence="1">Belongs to the histidine acid phosphatase family.</text>
</comment>
<dbReference type="InterPro" id="IPR050645">
    <property type="entry name" value="Histidine_acid_phosphatase"/>
</dbReference>
<gene>
    <name evidence="3" type="ORF">SERLADRAFT_469931</name>
</gene>
<keyword evidence="2" id="KW-1133">Transmembrane helix</keyword>
<organism evidence="4">
    <name type="scientific">Serpula lacrymans var. lacrymans (strain S7.9)</name>
    <name type="common">Dry rot fungus</name>
    <dbReference type="NCBI Taxonomy" id="578457"/>
    <lineage>
        <taxon>Eukaryota</taxon>
        <taxon>Fungi</taxon>
        <taxon>Dikarya</taxon>
        <taxon>Basidiomycota</taxon>
        <taxon>Agaricomycotina</taxon>
        <taxon>Agaricomycetes</taxon>
        <taxon>Agaricomycetidae</taxon>
        <taxon>Boletales</taxon>
        <taxon>Coniophorineae</taxon>
        <taxon>Serpulaceae</taxon>
        <taxon>Serpula</taxon>
    </lineage>
</organism>
<evidence type="ECO:0000256" key="2">
    <source>
        <dbReference type="SAM" id="Phobius"/>
    </source>
</evidence>
<evidence type="ECO:0000256" key="1">
    <source>
        <dbReference type="ARBA" id="ARBA00005375"/>
    </source>
</evidence>
<dbReference type="GO" id="GO:0016791">
    <property type="term" value="F:phosphatase activity"/>
    <property type="evidence" value="ECO:0007669"/>
    <property type="project" value="TreeGrafter"/>
</dbReference>
<name>F8NYN5_SERL9</name>
<dbReference type="RefSeq" id="XP_007319468.1">
    <property type="nucleotide sequence ID" value="XM_007319406.1"/>
</dbReference>
<accession>F8NYN5</accession>
<dbReference type="InterPro" id="IPR000560">
    <property type="entry name" value="His_Pase_clade-2"/>
</dbReference>
<dbReference type="HOGENOM" id="CLU_023111_2_1_1"/>